<evidence type="ECO:0000313" key="1">
    <source>
        <dbReference type="EMBL" id="GFD18048.1"/>
    </source>
</evidence>
<name>A0A699U9Z2_TANCI</name>
<sequence length="132" mass="14215">MTSTVSTSPMTTDADAQIQWHSDTLPLALIMAPTASAPDDISNRAGSKRLLFMLEKDTDGDAACGGKNPPRPFARGGNSMPFAQAFSALSVRPSEVDVLSAGNSALRCRVRWIQIKQPSNDLRFCEPRGPPR</sequence>
<organism evidence="1">
    <name type="scientific">Tanacetum cinerariifolium</name>
    <name type="common">Dalmatian daisy</name>
    <name type="synonym">Chrysanthemum cinerariifolium</name>
    <dbReference type="NCBI Taxonomy" id="118510"/>
    <lineage>
        <taxon>Eukaryota</taxon>
        <taxon>Viridiplantae</taxon>
        <taxon>Streptophyta</taxon>
        <taxon>Embryophyta</taxon>
        <taxon>Tracheophyta</taxon>
        <taxon>Spermatophyta</taxon>
        <taxon>Magnoliopsida</taxon>
        <taxon>eudicotyledons</taxon>
        <taxon>Gunneridae</taxon>
        <taxon>Pentapetalae</taxon>
        <taxon>asterids</taxon>
        <taxon>campanulids</taxon>
        <taxon>Asterales</taxon>
        <taxon>Asteraceae</taxon>
        <taxon>Asteroideae</taxon>
        <taxon>Anthemideae</taxon>
        <taxon>Anthemidinae</taxon>
        <taxon>Tanacetum</taxon>
    </lineage>
</organism>
<protein>
    <submittedName>
        <fullName evidence="1">Uncharacterized protein</fullName>
    </submittedName>
</protein>
<accession>A0A699U9Z2</accession>
<proteinExistence type="predicted"/>
<feature type="non-terminal residue" evidence="1">
    <location>
        <position position="132"/>
    </location>
</feature>
<dbReference type="EMBL" id="BKCJ011304801">
    <property type="protein sequence ID" value="GFD18048.1"/>
    <property type="molecule type" value="Genomic_DNA"/>
</dbReference>
<gene>
    <name evidence="1" type="ORF">Tci_890017</name>
</gene>
<dbReference type="AlphaFoldDB" id="A0A699U9Z2"/>
<reference evidence="1" key="1">
    <citation type="journal article" date="2019" name="Sci. Rep.">
        <title>Draft genome of Tanacetum cinerariifolium, the natural source of mosquito coil.</title>
        <authorList>
            <person name="Yamashiro T."/>
            <person name="Shiraishi A."/>
            <person name="Satake H."/>
            <person name="Nakayama K."/>
        </authorList>
    </citation>
    <scope>NUCLEOTIDE SEQUENCE</scope>
</reference>
<comment type="caution">
    <text evidence="1">The sequence shown here is derived from an EMBL/GenBank/DDBJ whole genome shotgun (WGS) entry which is preliminary data.</text>
</comment>